<evidence type="ECO:0000313" key="1">
    <source>
        <dbReference type="EMBL" id="REA58696.1"/>
    </source>
</evidence>
<dbReference type="AlphaFoldDB" id="A0A3D8Y6Y9"/>
<dbReference type="RefSeq" id="WP_115832752.1">
    <property type="nucleotide sequence ID" value="NZ_QNUL01000019.1"/>
</dbReference>
<comment type="caution">
    <text evidence="1">The sequence shown here is derived from an EMBL/GenBank/DDBJ whole genome shotgun (WGS) entry which is preliminary data.</text>
</comment>
<dbReference type="Proteomes" id="UP000256373">
    <property type="component" value="Unassembled WGS sequence"/>
</dbReference>
<accession>A0A3D8Y6Y9</accession>
<reference evidence="1 2" key="1">
    <citation type="submission" date="2018-07" db="EMBL/GenBank/DDBJ databases">
        <title>Dyadobacter roseus sp. nov., isolated from rose rhizosphere soil.</title>
        <authorList>
            <person name="Chen L."/>
        </authorList>
    </citation>
    <scope>NUCLEOTIDE SEQUENCE [LARGE SCALE GENOMIC DNA]</scope>
    <source>
        <strain evidence="1 2">RS19</strain>
    </source>
</reference>
<dbReference type="InterPro" id="IPR019853">
    <property type="entry name" value="GldB-like"/>
</dbReference>
<organism evidence="1 2">
    <name type="scientific">Dyadobacter luteus</name>
    <dbReference type="NCBI Taxonomy" id="2259619"/>
    <lineage>
        <taxon>Bacteria</taxon>
        <taxon>Pseudomonadati</taxon>
        <taxon>Bacteroidota</taxon>
        <taxon>Cytophagia</taxon>
        <taxon>Cytophagales</taxon>
        <taxon>Spirosomataceae</taxon>
        <taxon>Dyadobacter</taxon>
    </lineage>
</organism>
<proteinExistence type="predicted"/>
<dbReference type="OrthoDB" id="976022at2"/>
<name>A0A3D8Y6Y9_9BACT</name>
<protein>
    <submittedName>
        <fullName evidence="1">Gliding motility protein</fullName>
    </submittedName>
</protein>
<evidence type="ECO:0000313" key="2">
    <source>
        <dbReference type="Proteomes" id="UP000256373"/>
    </source>
</evidence>
<gene>
    <name evidence="1" type="ORF">DSL64_20245</name>
</gene>
<dbReference type="PROSITE" id="PS51257">
    <property type="entry name" value="PROKAR_LIPOPROTEIN"/>
    <property type="match status" value="1"/>
</dbReference>
<keyword evidence="2" id="KW-1185">Reference proteome</keyword>
<dbReference type="Pfam" id="PF25594">
    <property type="entry name" value="GldB_lipo"/>
    <property type="match status" value="1"/>
</dbReference>
<sequence>MTFFRNLAILSCLYFLVSACKTDNREIADVSSVEMDISYENLDQELLNSKSVKDVQSFLNQHNYLKTQYFADGQTDTSRLAEQLFGIIQNPGFQDFSTQVDSIIGDRKSQIIEPLQDALKRVKLIYPDFKAPEIKFIKTGFTGSDLYVSDSLIIVGLDFFAGPKAYFRPNVFDYQLRKYQKEYIVPSIVFYLSNQYNQLETDPTLLSEMIGYGKGYAFVKQIMPQEPDSLVFGLSAENLQRTYNSQQDIWAYFMTNKLLYEKNELKKQKYIGERPYTTEIGDKVPGGIAKWLGWRIVELYLKENPDVTLAELMKNGNSTLILQESGYKGQKDEE</sequence>
<dbReference type="EMBL" id="QNUL01000019">
    <property type="protein sequence ID" value="REA58696.1"/>
    <property type="molecule type" value="Genomic_DNA"/>
</dbReference>